<keyword evidence="1" id="KW-0472">Membrane</keyword>
<dbReference type="AlphaFoldDB" id="A0AAD2FP79"/>
<comment type="caution">
    <text evidence="2">The sequence shown here is derived from an EMBL/GenBank/DDBJ whole genome shotgun (WGS) entry which is preliminary data.</text>
</comment>
<gene>
    <name evidence="2" type="ORF">CYCCA115_LOCUS11299</name>
</gene>
<keyword evidence="1" id="KW-1133">Transmembrane helix</keyword>
<evidence type="ECO:0000313" key="2">
    <source>
        <dbReference type="EMBL" id="CAJ1947769.1"/>
    </source>
</evidence>
<evidence type="ECO:0000313" key="3">
    <source>
        <dbReference type="Proteomes" id="UP001295423"/>
    </source>
</evidence>
<sequence>MTAMQATDAITANAEPQVDIEKEIENLIGEPKSHWIGQQWIPAEGSHFYTPDELREVFSQECTLFVGDSLQRRAADTLNLMLSSSNKSHISDVKASVFTREYFMKKDHDRGFAKRTIEQIIEDNNNKNNSTILTESKIPSKRNGCIDTDWRPLLADVHDFCRDYTNQTQQIDYSDYTKIVVGATVWDVVGNSRRKTSAQEIRQLINETIHDLARTVPSTVTIIWKSAGWCYDCKWTPDETLENRADNYKIYAANDQAQQSIQELNAPNFIYLDWAREVLPRSIGFNRLRSLDQNPYHYSLAPRVQLLQMLAEVYADHQQYSLPQSSNARNDVKPDCPQFGISANEMLQLRVQTRQLQSSTLLLLVGILLIIPFLGTRNRRIISR</sequence>
<name>A0AAD2FP79_9STRA</name>
<organism evidence="2 3">
    <name type="scientific">Cylindrotheca closterium</name>
    <dbReference type="NCBI Taxonomy" id="2856"/>
    <lineage>
        <taxon>Eukaryota</taxon>
        <taxon>Sar</taxon>
        <taxon>Stramenopiles</taxon>
        <taxon>Ochrophyta</taxon>
        <taxon>Bacillariophyta</taxon>
        <taxon>Bacillariophyceae</taxon>
        <taxon>Bacillariophycidae</taxon>
        <taxon>Bacillariales</taxon>
        <taxon>Bacillariaceae</taxon>
        <taxon>Cylindrotheca</taxon>
    </lineage>
</organism>
<dbReference type="Proteomes" id="UP001295423">
    <property type="component" value="Unassembled WGS sequence"/>
</dbReference>
<proteinExistence type="predicted"/>
<keyword evidence="1" id="KW-0812">Transmembrane</keyword>
<evidence type="ECO:0000256" key="1">
    <source>
        <dbReference type="SAM" id="Phobius"/>
    </source>
</evidence>
<protein>
    <submittedName>
        <fullName evidence="2">Uncharacterized protein</fullName>
    </submittedName>
</protein>
<dbReference type="EMBL" id="CAKOGP040001736">
    <property type="protein sequence ID" value="CAJ1947769.1"/>
    <property type="molecule type" value="Genomic_DNA"/>
</dbReference>
<reference evidence="2" key="1">
    <citation type="submission" date="2023-08" db="EMBL/GenBank/DDBJ databases">
        <authorList>
            <person name="Audoor S."/>
            <person name="Bilcke G."/>
        </authorList>
    </citation>
    <scope>NUCLEOTIDE SEQUENCE</scope>
</reference>
<keyword evidence="3" id="KW-1185">Reference proteome</keyword>
<feature type="transmembrane region" description="Helical" evidence="1">
    <location>
        <begin position="356"/>
        <end position="375"/>
    </location>
</feature>
<accession>A0AAD2FP79</accession>